<dbReference type="EMBL" id="VSRR010046476">
    <property type="protein sequence ID" value="MPC77682.1"/>
    <property type="molecule type" value="Genomic_DNA"/>
</dbReference>
<comment type="caution">
    <text evidence="4">The sequence shown here is derived from an EMBL/GenBank/DDBJ whole genome shotgun (WGS) entry which is preliminary data.</text>
</comment>
<name>A0A5B7I1V2_PORTR</name>
<keyword evidence="3" id="KW-0732">Signal</keyword>
<feature type="signal peptide" evidence="3">
    <location>
        <begin position="1"/>
        <end position="22"/>
    </location>
</feature>
<organism evidence="4 5">
    <name type="scientific">Portunus trituberculatus</name>
    <name type="common">Swimming crab</name>
    <name type="synonym">Neptunus trituberculatus</name>
    <dbReference type="NCBI Taxonomy" id="210409"/>
    <lineage>
        <taxon>Eukaryota</taxon>
        <taxon>Metazoa</taxon>
        <taxon>Ecdysozoa</taxon>
        <taxon>Arthropoda</taxon>
        <taxon>Crustacea</taxon>
        <taxon>Multicrustacea</taxon>
        <taxon>Malacostraca</taxon>
        <taxon>Eumalacostraca</taxon>
        <taxon>Eucarida</taxon>
        <taxon>Decapoda</taxon>
        <taxon>Pleocyemata</taxon>
        <taxon>Brachyura</taxon>
        <taxon>Eubrachyura</taxon>
        <taxon>Portunoidea</taxon>
        <taxon>Portunidae</taxon>
        <taxon>Portuninae</taxon>
        <taxon>Portunus</taxon>
    </lineage>
</organism>
<evidence type="ECO:0000256" key="2">
    <source>
        <dbReference type="SAM" id="MobiDB-lite"/>
    </source>
</evidence>
<evidence type="ECO:0000313" key="4">
    <source>
        <dbReference type="EMBL" id="MPC77682.1"/>
    </source>
</evidence>
<dbReference type="AlphaFoldDB" id="A0A5B7I1V2"/>
<feature type="compositionally biased region" description="Low complexity" evidence="2">
    <location>
        <begin position="104"/>
        <end position="113"/>
    </location>
</feature>
<evidence type="ECO:0000256" key="1">
    <source>
        <dbReference type="SAM" id="Coils"/>
    </source>
</evidence>
<proteinExistence type="predicted"/>
<keyword evidence="5" id="KW-1185">Reference proteome</keyword>
<feature type="region of interest" description="Disordered" evidence="2">
    <location>
        <begin position="86"/>
        <end position="138"/>
    </location>
</feature>
<accession>A0A5B7I1V2</accession>
<sequence length="331" mass="34622">MKVVAVVVVVVHVGCLLHTTQALGNALERRPWTASRVKLRRTAALRQALLTTLQEHRQRLRQLRSSLQESKFQGAFNNVTSEGAGDVSGSVTSGAGDVSGSMTSGAGDVSGSVTSGGAGDVTGSVTSGGAGDVSGSGVRERRDAPAVIYVAVGGGEGGVRCPDAVDAAAVSVSQLVFLSLSLGVFTAITNIATNINNNNNNNNDNSDNNINSNNLNVGANGNAGNQITVEIPFQRSLRTVRSLWAPYSHTPTHFTTTTTTTTTTKHPSSPLILPATPSFFSEGVAASWVLRALMNWSWDLQPLSPPCLGRHLCRLLPGKEQEARWTHGLAG</sequence>
<keyword evidence="1" id="KW-0175">Coiled coil</keyword>
<evidence type="ECO:0000256" key="3">
    <source>
        <dbReference type="SAM" id="SignalP"/>
    </source>
</evidence>
<protein>
    <submittedName>
        <fullName evidence="4">Uncharacterized protein</fullName>
    </submittedName>
</protein>
<feature type="chain" id="PRO_5022737140" evidence="3">
    <location>
        <begin position="23"/>
        <end position="331"/>
    </location>
</feature>
<feature type="coiled-coil region" evidence="1">
    <location>
        <begin position="46"/>
        <end position="73"/>
    </location>
</feature>
<evidence type="ECO:0000313" key="5">
    <source>
        <dbReference type="Proteomes" id="UP000324222"/>
    </source>
</evidence>
<gene>
    <name evidence="4" type="ORF">E2C01_072141</name>
</gene>
<reference evidence="4 5" key="1">
    <citation type="submission" date="2019-05" db="EMBL/GenBank/DDBJ databases">
        <title>Another draft genome of Portunus trituberculatus and its Hox gene families provides insights of decapod evolution.</title>
        <authorList>
            <person name="Jeong J.-H."/>
            <person name="Song I."/>
            <person name="Kim S."/>
            <person name="Choi T."/>
            <person name="Kim D."/>
            <person name="Ryu S."/>
            <person name="Kim W."/>
        </authorList>
    </citation>
    <scope>NUCLEOTIDE SEQUENCE [LARGE SCALE GENOMIC DNA]</scope>
    <source>
        <tissue evidence="4">Muscle</tissue>
    </source>
</reference>
<feature type="compositionally biased region" description="Gly residues" evidence="2">
    <location>
        <begin position="114"/>
        <end position="134"/>
    </location>
</feature>
<dbReference type="Proteomes" id="UP000324222">
    <property type="component" value="Unassembled WGS sequence"/>
</dbReference>